<dbReference type="InterPro" id="IPR004358">
    <property type="entry name" value="Sig_transdc_His_kin-like_C"/>
</dbReference>
<dbReference type="EMBL" id="JAFKCT010000002">
    <property type="protein sequence ID" value="MBN7810503.1"/>
    <property type="molecule type" value="Genomic_DNA"/>
</dbReference>
<dbReference type="PRINTS" id="PR00344">
    <property type="entry name" value="BCTRLSENSOR"/>
</dbReference>
<evidence type="ECO:0000259" key="6">
    <source>
        <dbReference type="PROSITE" id="PS50109"/>
    </source>
</evidence>
<dbReference type="SUPFAM" id="SSF55874">
    <property type="entry name" value="ATPase domain of HSP90 chaperone/DNA topoisomerase II/histidine kinase"/>
    <property type="match status" value="1"/>
</dbReference>
<dbReference type="Gene3D" id="3.30.450.20">
    <property type="entry name" value="PAS domain"/>
    <property type="match status" value="5"/>
</dbReference>
<dbReference type="CDD" id="cd16922">
    <property type="entry name" value="HATPase_EvgS-ArcB-TorS-like"/>
    <property type="match status" value="1"/>
</dbReference>
<feature type="modified residue" description="4-aspartylphosphate" evidence="5">
    <location>
        <position position="1363"/>
    </location>
</feature>
<feature type="domain" description="PAS" evidence="8">
    <location>
        <begin position="924"/>
        <end position="987"/>
    </location>
</feature>
<dbReference type="InterPro" id="IPR011006">
    <property type="entry name" value="CheY-like_superfamily"/>
</dbReference>
<dbReference type="InterPro" id="IPR013767">
    <property type="entry name" value="PAS_fold"/>
</dbReference>
<dbReference type="SUPFAM" id="SSF55785">
    <property type="entry name" value="PYP-like sensor domain (PAS domain)"/>
    <property type="match status" value="5"/>
</dbReference>
<dbReference type="InterPro" id="IPR000700">
    <property type="entry name" value="PAS-assoc_C"/>
</dbReference>
<dbReference type="InterPro" id="IPR001610">
    <property type="entry name" value="PAC"/>
</dbReference>
<keyword evidence="3 5" id="KW-0597">Phosphoprotein</keyword>
<feature type="domain" description="PAC" evidence="9">
    <location>
        <begin position="751"/>
        <end position="803"/>
    </location>
</feature>
<evidence type="ECO:0000256" key="2">
    <source>
        <dbReference type="ARBA" id="ARBA00012438"/>
    </source>
</evidence>
<dbReference type="Proteomes" id="UP000664317">
    <property type="component" value="Unassembled WGS sequence"/>
</dbReference>
<dbReference type="Gene3D" id="3.30.450.40">
    <property type="match status" value="1"/>
</dbReference>
<dbReference type="CDD" id="cd00130">
    <property type="entry name" value="PAS"/>
    <property type="match status" value="4"/>
</dbReference>
<evidence type="ECO:0000313" key="10">
    <source>
        <dbReference type="EMBL" id="MBN7810503.1"/>
    </source>
</evidence>
<dbReference type="SUPFAM" id="SSF47384">
    <property type="entry name" value="Homodimeric domain of signal transducing histidine kinase"/>
    <property type="match status" value="1"/>
</dbReference>
<dbReference type="InterPro" id="IPR036097">
    <property type="entry name" value="HisK_dim/P_sf"/>
</dbReference>
<dbReference type="Pfam" id="PF02518">
    <property type="entry name" value="HATPase_c"/>
    <property type="match status" value="1"/>
</dbReference>
<dbReference type="SMART" id="SM00388">
    <property type="entry name" value="HisKA"/>
    <property type="match status" value="1"/>
</dbReference>
<dbReference type="InterPro" id="IPR001789">
    <property type="entry name" value="Sig_transdc_resp-reg_receiver"/>
</dbReference>
<dbReference type="SMART" id="SM00086">
    <property type="entry name" value="PAC"/>
    <property type="match status" value="4"/>
</dbReference>
<feature type="domain" description="PAS" evidence="8">
    <location>
        <begin position="131"/>
        <end position="177"/>
    </location>
</feature>
<dbReference type="InterPro" id="IPR036890">
    <property type="entry name" value="HATPase_C_sf"/>
</dbReference>
<dbReference type="NCBIfam" id="TIGR00229">
    <property type="entry name" value="sensory_box"/>
    <property type="match status" value="3"/>
</dbReference>
<dbReference type="Pfam" id="PF00989">
    <property type="entry name" value="PAS"/>
    <property type="match status" value="1"/>
</dbReference>
<dbReference type="SMART" id="SM00448">
    <property type="entry name" value="REC"/>
    <property type="match status" value="1"/>
</dbReference>
<dbReference type="Gene3D" id="3.30.565.10">
    <property type="entry name" value="Histidine kinase-like ATPase, C-terminal domain"/>
    <property type="match status" value="1"/>
</dbReference>
<dbReference type="CDD" id="cd17546">
    <property type="entry name" value="REC_hyHK_CKI1_RcsC-like"/>
    <property type="match status" value="1"/>
</dbReference>
<proteinExistence type="predicted"/>
<dbReference type="SMART" id="SM00387">
    <property type="entry name" value="HATPase_c"/>
    <property type="match status" value="1"/>
</dbReference>
<dbReference type="SUPFAM" id="SSF55781">
    <property type="entry name" value="GAF domain-like"/>
    <property type="match status" value="1"/>
</dbReference>
<feature type="domain" description="Histidine kinase" evidence="6">
    <location>
        <begin position="1068"/>
        <end position="1289"/>
    </location>
</feature>
<feature type="domain" description="PAC" evidence="9">
    <location>
        <begin position="998"/>
        <end position="1050"/>
    </location>
</feature>
<evidence type="ECO:0000313" key="11">
    <source>
        <dbReference type="Proteomes" id="UP000664317"/>
    </source>
</evidence>
<dbReference type="Pfam" id="PF00512">
    <property type="entry name" value="HisKA"/>
    <property type="match status" value="1"/>
</dbReference>
<feature type="domain" description="Response regulatory" evidence="7">
    <location>
        <begin position="1313"/>
        <end position="1432"/>
    </location>
</feature>
<evidence type="ECO:0000259" key="9">
    <source>
        <dbReference type="PROSITE" id="PS50113"/>
    </source>
</evidence>
<reference evidence="10 11" key="1">
    <citation type="submission" date="2021-03" db="EMBL/GenBank/DDBJ databases">
        <title>novel species isolated from a fishpond in China.</title>
        <authorList>
            <person name="Lu H."/>
            <person name="Cai Z."/>
        </authorList>
    </citation>
    <scope>NUCLEOTIDE SEQUENCE [LARGE SCALE GENOMIC DNA]</scope>
    <source>
        <strain evidence="10 11">H41</strain>
    </source>
</reference>
<dbReference type="Pfam" id="PF13426">
    <property type="entry name" value="PAS_9"/>
    <property type="match status" value="2"/>
</dbReference>
<dbReference type="PANTHER" id="PTHR45339:SF1">
    <property type="entry name" value="HYBRID SIGNAL TRANSDUCTION HISTIDINE KINASE J"/>
    <property type="match status" value="1"/>
</dbReference>
<dbReference type="SUPFAM" id="SSF52172">
    <property type="entry name" value="CheY-like"/>
    <property type="match status" value="1"/>
</dbReference>
<evidence type="ECO:0000256" key="4">
    <source>
        <dbReference type="ARBA" id="ARBA00023012"/>
    </source>
</evidence>
<dbReference type="Gene3D" id="1.10.287.130">
    <property type="match status" value="1"/>
</dbReference>
<name>A0ABS3C074_9BACT</name>
<keyword evidence="11" id="KW-1185">Reference proteome</keyword>
<evidence type="ECO:0000256" key="5">
    <source>
        <dbReference type="PROSITE-ProRule" id="PRU00169"/>
    </source>
</evidence>
<dbReference type="Pfam" id="PF00072">
    <property type="entry name" value="Response_reg"/>
    <property type="match status" value="1"/>
</dbReference>
<dbReference type="InterPro" id="IPR029016">
    <property type="entry name" value="GAF-like_dom_sf"/>
</dbReference>
<dbReference type="InterPro" id="IPR013655">
    <property type="entry name" value="PAS_fold_3"/>
</dbReference>
<dbReference type="PROSITE" id="PS50113">
    <property type="entry name" value="PAC"/>
    <property type="match status" value="2"/>
</dbReference>
<dbReference type="PANTHER" id="PTHR45339">
    <property type="entry name" value="HYBRID SIGNAL TRANSDUCTION HISTIDINE KINASE J"/>
    <property type="match status" value="1"/>
</dbReference>
<dbReference type="InterPro" id="IPR005467">
    <property type="entry name" value="His_kinase_dom"/>
</dbReference>
<accession>A0ABS3C074</accession>
<dbReference type="RefSeq" id="WP_206577292.1">
    <property type="nucleotide sequence ID" value="NZ_JAFKCT010000002.1"/>
</dbReference>
<evidence type="ECO:0000256" key="1">
    <source>
        <dbReference type="ARBA" id="ARBA00000085"/>
    </source>
</evidence>
<dbReference type="SMART" id="SM00091">
    <property type="entry name" value="PAS"/>
    <property type="match status" value="5"/>
</dbReference>
<evidence type="ECO:0000256" key="3">
    <source>
        <dbReference type="ARBA" id="ARBA00022553"/>
    </source>
</evidence>
<dbReference type="CDD" id="cd00082">
    <property type="entry name" value="HisKA"/>
    <property type="match status" value="1"/>
</dbReference>
<sequence length="1442" mass="164749">MSQFQQFDISDFLDEVQEPMILMDAEEIVFFNRFFREKLASISDDWRLFFDRSGVLDELDLFFEKGTVPKSRVIQDLVLADGGVARFEWAFIHLPSSYTSRFLIAKGTQLREERKVAGGAFPLRVGPLADELSFMQSILDNSHDLIAILDENGNYKYISDSVTEKLGYDMEDIIGKNYRDFAARDIIEVVKGDFADVLVSQEEVAIDFWLRLPNGNRIYLESFAKNLLNHSQIKGIIFSSRDITDYINTEKSLQRRYEIENLIIQVSSSLINGSLLQLEAEFFSAISKFGEFLQAGQADLLVFNRESERLEVQTSWTAGKEQAAPHVVLSKEELNLVFENQPYLEKGKVRLIKPALPRPHAIRDLSHSRILVPMLSGTRLLGLLRFQSLAPFFPFEEKEIQVLRQLGDVLAGAYVGSQMTQRLERNENLLAYTELLSKSGSWRLSTHKRRFHFSGGLASLFDLGTEPIIQDFWFLVFKIDKPCRPDFIRNLRRSISELVRTSGEFTTTNAEGKVKFISYEIVGKREFLSQGLEVYGFCTDISHKRATDSYLKLQSQILAQVSDPILVANLELEIIYQNEAAVELCFGSGERDFEVGIRDLVSVKWQPGESLEQITSGLAVGEVWKSERQIKTRDRDFAPFDISVQAIHAEGAEKIGYSIILRGLEEKYRSEQIAKGAKLIVENSPAVLFRVDPNDNFRFHYISENIRRYGYEASDLINDGKSVLDLLHPEDAKMVISKSKQIKVDQGVPAFSGEYRLRTASGDYVWVEDSAQDVVTESGKIVLHEGLFQDISDRKNLELIQNERDRQYRVLAANIPDTNVFLIDSDRTYILAEGTNFEKWGLTREDFEGKKLKDLQLTPYSEISEIIDRVYENREIVETDFVLKNRRYHRTIRPIVIHDQVKYALSIVRDVQDEYQAKLDLLQSEEKYRRLVEESTEIIFSLTEAFILHYVSPNVKQFLGYESEWVIGRSIFDFLHPDDLDVFQALLGESSDFLAQNQFLEYRLKHFNGEYRVFNSNGKMIQDKNGIHRYYTGVARDISKLKETQRELLLAKERAEQASQVKSQFLSVMSHEIRTPMNAVIGLTHLLVEEDPRPDQLENLKTLQFSAENLMGLINDILDYNKIDSGKVDLERAPFDLRNIIHRIVHSHSYQAHEKSLRVSCEIDEAIPETLIGDSLRMGQIVNNLVSNAIKFTEKGFVRISISREFTQDNVTDIRFVFEDTGIGIPEAKRKTIFEAFTQASSSTSRKYGGTGLGLAIVKRLVELFGGEIEVDARRGGGSVFEFTLPFEFIDQRKIEAEKAIQLSNQRSLEQASILVAEDNVVNQILIRKFLSKWNTGHLVIASDGKEALQEFNAGDFDLVLLDLQMPELDGFAVAHAIRTHADPERQHVPILALTAASLNEVKEEMRVSGMDDFVPKPFSPEVLFEKILKYLSPKDRDSNGV</sequence>
<dbReference type="InterPro" id="IPR035965">
    <property type="entry name" value="PAS-like_dom_sf"/>
</dbReference>
<organism evidence="10 11">
    <name type="scientific">Algoriphagus oliviformis</name>
    <dbReference type="NCBI Taxonomy" id="2811231"/>
    <lineage>
        <taxon>Bacteria</taxon>
        <taxon>Pseudomonadati</taxon>
        <taxon>Bacteroidota</taxon>
        <taxon>Cytophagia</taxon>
        <taxon>Cytophagales</taxon>
        <taxon>Cyclobacteriaceae</taxon>
        <taxon>Algoriphagus</taxon>
    </lineage>
</organism>
<evidence type="ECO:0000259" key="8">
    <source>
        <dbReference type="PROSITE" id="PS50112"/>
    </source>
</evidence>
<keyword evidence="4" id="KW-0902">Two-component regulatory system</keyword>
<dbReference type="Pfam" id="PF08447">
    <property type="entry name" value="PAS_3"/>
    <property type="match status" value="2"/>
</dbReference>
<dbReference type="Gene3D" id="3.40.50.2300">
    <property type="match status" value="1"/>
</dbReference>
<dbReference type="PROSITE" id="PS50110">
    <property type="entry name" value="RESPONSE_REGULATORY"/>
    <property type="match status" value="1"/>
</dbReference>
<dbReference type="PROSITE" id="PS50112">
    <property type="entry name" value="PAS"/>
    <property type="match status" value="2"/>
</dbReference>
<dbReference type="EC" id="2.7.13.3" evidence="2"/>
<protein>
    <recommendedName>
        <fullName evidence="2">histidine kinase</fullName>
        <ecNumber evidence="2">2.7.13.3</ecNumber>
    </recommendedName>
</protein>
<comment type="catalytic activity">
    <reaction evidence="1">
        <text>ATP + protein L-histidine = ADP + protein N-phospho-L-histidine.</text>
        <dbReference type="EC" id="2.7.13.3"/>
    </reaction>
</comment>
<dbReference type="InterPro" id="IPR000014">
    <property type="entry name" value="PAS"/>
</dbReference>
<dbReference type="InterPro" id="IPR003594">
    <property type="entry name" value="HATPase_dom"/>
</dbReference>
<dbReference type="PROSITE" id="PS50109">
    <property type="entry name" value="HIS_KIN"/>
    <property type="match status" value="1"/>
</dbReference>
<evidence type="ECO:0000259" key="7">
    <source>
        <dbReference type="PROSITE" id="PS50110"/>
    </source>
</evidence>
<comment type="caution">
    <text evidence="10">The sequence shown here is derived from an EMBL/GenBank/DDBJ whole genome shotgun (WGS) entry which is preliminary data.</text>
</comment>
<gene>
    <name evidence="10" type="ORF">J0A68_06025</name>
</gene>
<dbReference type="InterPro" id="IPR003661">
    <property type="entry name" value="HisK_dim/P_dom"/>
</dbReference>